<dbReference type="InterPro" id="IPR002731">
    <property type="entry name" value="ATPase_BadF"/>
</dbReference>
<gene>
    <name evidence="2" type="ORF">SAMN04489746_1294</name>
</gene>
<protein>
    <submittedName>
        <fullName evidence="2">BadF-type ATPase</fullName>
    </submittedName>
</protein>
<feature type="domain" description="ATPase BadF/BadG/BcrA/BcrD type" evidence="1">
    <location>
        <begin position="4"/>
        <end position="293"/>
    </location>
</feature>
<evidence type="ECO:0000313" key="2">
    <source>
        <dbReference type="EMBL" id="SEB92620.1"/>
    </source>
</evidence>
<reference evidence="2 3" key="1">
    <citation type="submission" date="2016-10" db="EMBL/GenBank/DDBJ databases">
        <authorList>
            <person name="Varghese N."/>
            <person name="Submissions S."/>
        </authorList>
    </citation>
    <scope>NUCLEOTIDE SEQUENCE [LARGE SCALE GENOMIC DNA]</scope>
    <source>
        <strain evidence="2 3">DSM 20586</strain>
    </source>
</reference>
<dbReference type="RefSeq" id="WP_057002144.1">
    <property type="nucleotide sequence ID" value="NZ_FNSH01000001.1"/>
</dbReference>
<dbReference type="PANTHER" id="PTHR43190:SF3">
    <property type="entry name" value="N-ACETYL-D-GLUCOSAMINE KINASE"/>
    <property type="match status" value="1"/>
</dbReference>
<comment type="caution">
    <text evidence="2">The sequence shown here is derived from an EMBL/GenBank/DDBJ whole genome shotgun (WGS) entry which is preliminary data.</text>
</comment>
<dbReference type="Gene3D" id="3.30.420.40">
    <property type="match status" value="2"/>
</dbReference>
<dbReference type="InterPro" id="IPR043129">
    <property type="entry name" value="ATPase_NBD"/>
</dbReference>
<proteinExistence type="predicted"/>
<dbReference type="EMBL" id="FNSH01000001">
    <property type="protein sequence ID" value="SEB92620.1"/>
    <property type="molecule type" value="Genomic_DNA"/>
</dbReference>
<dbReference type="InterPro" id="IPR052519">
    <property type="entry name" value="Euk-type_GlcNAc_Kinase"/>
</dbReference>
<dbReference type="SUPFAM" id="SSF53067">
    <property type="entry name" value="Actin-like ATPase domain"/>
    <property type="match status" value="2"/>
</dbReference>
<evidence type="ECO:0000259" key="1">
    <source>
        <dbReference type="Pfam" id="PF01869"/>
    </source>
</evidence>
<sequence length="311" mass="33144">MQWIGVDRGGTKTQFTLFDEQFTALDSICLPSCHAAQVGYDGMHEILSNGISVLLKKSGTEVGLGFGLAGYGQDASIRAHIDDVVRTVAAGHPYELVSDVRAAWAAGLNLQDGVCVICGTGSIAYAVEGAIKQRAGGWGCHIGDEGSGWWIGKETLRLFSRQADGRDARGPLFTLIQERLQLRDASELIAYMQQEAHNNRTSVAALTVLAKDAALAGDPAAQALFSRAALELSDIVVAAAHGLFNERSAVPVVYMGGVFVGAGQLLTDALQAALPHTFVLQPPLHKPALGPCLLLKQRLNQRRTERGMLLC</sequence>
<evidence type="ECO:0000313" key="3">
    <source>
        <dbReference type="Proteomes" id="UP000183687"/>
    </source>
</evidence>
<dbReference type="Pfam" id="PF01869">
    <property type="entry name" value="BcrAD_BadFG"/>
    <property type="match status" value="1"/>
</dbReference>
<dbReference type="AlphaFoldDB" id="A0AB38A7N3"/>
<dbReference type="CDD" id="cd24007">
    <property type="entry name" value="ASKHA_NBD_eukNAGK-like"/>
    <property type="match status" value="1"/>
</dbReference>
<name>A0AB38A7N3_9ACTN</name>
<organism evidence="2 3">
    <name type="scientific">Atopobium minutum</name>
    <dbReference type="NCBI Taxonomy" id="1381"/>
    <lineage>
        <taxon>Bacteria</taxon>
        <taxon>Bacillati</taxon>
        <taxon>Actinomycetota</taxon>
        <taxon>Coriobacteriia</taxon>
        <taxon>Coriobacteriales</taxon>
        <taxon>Atopobiaceae</taxon>
        <taxon>Atopobium</taxon>
    </lineage>
</organism>
<dbReference type="PANTHER" id="PTHR43190">
    <property type="entry name" value="N-ACETYL-D-GLUCOSAMINE KINASE"/>
    <property type="match status" value="1"/>
</dbReference>
<dbReference type="Proteomes" id="UP000183687">
    <property type="component" value="Unassembled WGS sequence"/>
</dbReference>
<accession>A0AB38A7N3</accession>